<gene>
    <name evidence="1" type="ORF">C6Y40_10515</name>
</gene>
<dbReference type="SMART" id="SM00671">
    <property type="entry name" value="SEL1"/>
    <property type="match status" value="3"/>
</dbReference>
<accession>A0A2S9VB07</accession>
<organism evidence="1 2">
    <name type="scientific">Alteromonas alba</name>
    <dbReference type="NCBI Taxonomy" id="2079529"/>
    <lineage>
        <taxon>Bacteria</taxon>
        <taxon>Pseudomonadati</taxon>
        <taxon>Pseudomonadota</taxon>
        <taxon>Gammaproteobacteria</taxon>
        <taxon>Alteromonadales</taxon>
        <taxon>Alteromonadaceae</taxon>
        <taxon>Alteromonas/Salinimonas group</taxon>
        <taxon>Alteromonas</taxon>
    </lineage>
</organism>
<dbReference type="EMBL" id="PVNP01000096">
    <property type="protein sequence ID" value="PRO73623.1"/>
    <property type="molecule type" value="Genomic_DNA"/>
</dbReference>
<dbReference type="RefSeq" id="WP_105934553.1">
    <property type="nucleotide sequence ID" value="NZ_PVNP01000096.1"/>
</dbReference>
<evidence type="ECO:0000313" key="2">
    <source>
        <dbReference type="Proteomes" id="UP000238949"/>
    </source>
</evidence>
<proteinExistence type="predicted"/>
<dbReference type="Gene3D" id="1.25.40.10">
    <property type="entry name" value="Tetratricopeptide repeat domain"/>
    <property type="match status" value="2"/>
</dbReference>
<comment type="caution">
    <text evidence="1">The sequence shown here is derived from an EMBL/GenBank/DDBJ whole genome shotgun (WGS) entry which is preliminary data.</text>
</comment>
<dbReference type="PANTHER" id="PTHR45011:SF1">
    <property type="entry name" value="DAP3-BINDING CELL DEATH ENHANCER 1"/>
    <property type="match status" value="1"/>
</dbReference>
<sequence>MRAVILVIGLLWLINLNQARANVELSDDFLNAQPRVQLYMAYAEYKMANYPLAHAMWLQIDGAGKAEALFNLGILYEQGKGVEQSLVAARDYYLQAAEAGSRAGAYQVGLMALEHPQMVPAETARHWLMVAALDGDEDAGRLLKTLTSDETDSNDPMLSVKRLLMRGDNEQAITQLIKLSEQSPANYAAITELAWLYETGLAVPRDLNKAAELFSIAAEAGNARAQYALSVMYSTGAGKPVDAELSLQWLQKSAAQNYKPAVEQLAATSEKDS</sequence>
<name>A0A2S9VB07_9ALTE</name>
<protein>
    <submittedName>
        <fullName evidence="1">Sel1 repeat family protein</fullName>
    </submittedName>
</protein>
<dbReference type="InterPro" id="IPR052748">
    <property type="entry name" value="ISR_Activator"/>
</dbReference>
<dbReference type="InterPro" id="IPR006597">
    <property type="entry name" value="Sel1-like"/>
</dbReference>
<dbReference type="Proteomes" id="UP000238949">
    <property type="component" value="Unassembled WGS sequence"/>
</dbReference>
<evidence type="ECO:0000313" key="1">
    <source>
        <dbReference type="EMBL" id="PRO73623.1"/>
    </source>
</evidence>
<dbReference type="PANTHER" id="PTHR45011">
    <property type="entry name" value="DAP3-BINDING CELL DEATH ENHANCER 1"/>
    <property type="match status" value="1"/>
</dbReference>
<reference evidence="2" key="1">
    <citation type="journal article" date="2020" name="Int. J. Syst. Evol. Microbiol.">
        <title>Alteromonas alba sp. nov., a marine bacterium isolated from the seawater of the West Pacific Ocean.</title>
        <authorList>
            <person name="Sun C."/>
            <person name="Wu Y.-H."/>
            <person name="Xamxidin M."/>
            <person name="Cheng H."/>
            <person name="Xu X.-W."/>
        </authorList>
    </citation>
    <scope>NUCLEOTIDE SEQUENCE [LARGE SCALE GENOMIC DNA]</scope>
    <source>
        <strain evidence="2">190</strain>
    </source>
</reference>
<dbReference type="Pfam" id="PF08238">
    <property type="entry name" value="Sel1"/>
    <property type="match status" value="3"/>
</dbReference>
<keyword evidence="2" id="KW-1185">Reference proteome</keyword>
<dbReference type="InterPro" id="IPR011990">
    <property type="entry name" value="TPR-like_helical_dom_sf"/>
</dbReference>
<dbReference type="AlphaFoldDB" id="A0A2S9VB07"/>
<dbReference type="OrthoDB" id="6687494at2"/>
<dbReference type="SUPFAM" id="SSF81901">
    <property type="entry name" value="HCP-like"/>
    <property type="match status" value="2"/>
</dbReference>